<evidence type="ECO:0000313" key="1">
    <source>
        <dbReference type="EMBL" id="MBX72770.1"/>
    </source>
</evidence>
<sequence length="27" mass="3244">MMTVHYDEIRATLLHRFQQNSLRALAQ</sequence>
<accession>A0A2P2R0M4</accession>
<reference evidence="1" key="1">
    <citation type="submission" date="2018-02" db="EMBL/GenBank/DDBJ databases">
        <title>Rhizophora mucronata_Transcriptome.</title>
        <authorList>
            <person name="Meera S.P."/>
            <person name="Sreeshan A."/>
            <person name="Augustine A."/>
        </authorList>
    </citation>
    <scope>NUCLEOTIDE SEQUENCE</scope>
    <source>
        <tissue evidence="1">Leaf</tissue>
    </source>
</reference>
<protein>
    <submittedName>
        <fullName evidence="1">Uncharacterized protein</fullName>
    </submittedName>
</protein>
<dbReference type="AlphaFoldDB" id="A0A2P2R0M4"/>
<proteinExistence type="predicted"/>
<dbReference type="EMBL" id="GGEC01092286">
    <property type="protein sequence ID" value="MBX72770.1"/>
    <property type="molecule type" value="Transcribed_RNA"/>
</dbReference>
<name>A0A2P2R0M4_RHIMU</name>
<organism evidence="1">
    <name type="scientific">Rhizophora mucronata</name>
    <name type="common">Asiatic mangrove</name>
    <dbReference type="NCBI Taxonomy" id="61149"/>
    <lineage>
        <taxon>Eukaryota</taxon>
        <taxon>Viridiplantae</taxon>
        <taxon>Streptophyta</taxon>
        <taxon>Embryophyta</taxon>
        <taxon>Tracheophyta</taxon>
        <taxon>Spermatophyta</taxon>
        <taxon>Magnoliopsida</taxon>
        <taxon>eudicotyledons</taxon>
        <taxon>Gunneridae</taxon>
        <taxon>Pentapetalae</taxon>
        <taxon>rosids</taxon>
        <taxon>fabids</taxon>
        <taxon>Malpighiales</taxon>
        <taxon>Rhizophoraceae</taxon>
        <taxon>Rhizophora</taxon>
    </lineage>
</organism>